<feature type="chain" id="PRO_5012793707" description="Lipocalin-like domain-containing protein" evidence="1">
    <location>
        <begin position="20"/>
        <end position="169"/>
    </location>
</feature>
<accession>A0A1M6HZH2</accession>
<dbReference type="OrthoDB" id="879641at2"/>
<evidence type="ECO:0008006" key="4">
    <source>
        <dbReference type="Google" id="ProtNLM"/>
    </source>
</evidence>
<proteinExistence type="predicted"/>
<protein>
    <recommendedName>
        <fullName evidence="4">Lipocalin-like domain-containing protein</fullName>
    </recommendedName>
</protein>
<dbReference type="AlphaFoldDB" id="A0A1M6HZH2"/>
<keyword evidence="1" id="KW-0732">Signal</keyword>
<gene>
    <name evidence="2" type="ORF">SAMN02745146_2715</name>
</gene>
<dbReference type="PROSITE" id="PS51257">
    <property type="entry name" value="PROKAR_LIPOPROTEIN"/>
    <property type="match status" value="1"/>
</dbReference>
<evidence type="ECO:0000313" key="2">
    <source>
        <dbReference type="EMBL" id="SHJ27484.1"/>
    </source>
</evidence>
<reference evidence="2 3" key="1">
    <citation type="submission" date="2016-11" db="EMBL/GenBank/DDBJ databases">
        <authorList>
            <person name="Jaros S."/>
            <person name="Januszkiewicz K."/>
            <person name="Wedrychowicz H."/>
        </authorList>
    </citation>
    <scope>NUCLEOTIDE SEQUENCE [LARGE SCALE GENOMIC DNA]</scope>
    <source>
        <strain evidence="2 3">DSM 21074</strain>
    </source>
</reference>
<evidence type="ECO:0000313" key="3">
    <source>
        <dbReference type="Proteomes" id="UP000184418"/>
    </source>
</evidence>
<dbReference type="Proteomes" id="UP000184418">
    <property type="component" value="Unassembled WGS sequence"/>
</dbReference>
<dbReference type="EMBL" id="FQYN01000005">
    <property type="protein sequence ID" value="SHJ27484.1"/>
    <property type="molecule type" value="Genomic_DNA"/>
</dbReference>
<organism evidence="2 3">
    <name type="scientific">Hymenobacter daecheongensis DSM 21074</name>
    <dbReference type="NCBI Taxonomy" id="1121955"/>
    <lineage>
        <taxon>Bacteria</taxon>
        <taxon>Pseudomonadati</taxon>
        <taxon>Bacteroidota</taxon>
        <taxon>Cytophagia</taxon>
        <taxon>Cytophagales</taxon>
        <taxon>Hymenobacteraceae</taxon>
        <taxon>Hymenobacter</taxon>
    </lineage>
</organism>
<name>A0A1M6HZH2_9BACT</name>
<sequence>MKKMSVFLSLAAAATLSLSSCQKELEEVQPATQESAAATQNLSKSDLLTASPWHLTGLTTTAVAADAKETTTISLLDRLKPWVRDNVFSYKVGGTYIVDEAAVKVHPQAAQQLTGSWKLSEQGDSLIVTQSHGVHRFAVAELSATTLRLTHTEAGTNGAAASFTNVYSH</sequence>
<feature type="signal peptide" evidence="1">
    <location>
        <begin position="1"/>
        <end position="19"/>
    </location>
</feature>
<keyword evidence="3" id="KW-1185">Reference proteome</keyword>
<evidence type="ECO:0000256" key="1">
    <source>
        <dbReference type="SAM" id="SignalP"/>
    </source>
</evidence>
<dbReference type="RefSeq" id="WP_073110205.1">
    <property type="nucleotide sequence ID" value="NZ_FQYN01000005.1"/>
</dbReference>